<gene>
    <name evidence="2" type="ordered locus">BN6_32850</name>
</gene>
<name>K0K178_SACES</name>
<protein>
    <submittedName>
        <fullName evidence="2">Putative membrane protein</fullName>
    </submittedName>
</protein>
<dbReference type="STRING" id="1179773.BN6_32850"/>
<keyword evidence="1" id="KW-1133">Transmembrane helix</keyword>
<dbReference type="PATRIC" id="fig|1179773.3.peg.3289"/>
<sequence length="173" mass="19316">MGVDPALWWSVWWPWMVLWTATAALLLVSLALPAVRLWRRRRDRADGLVVYLDDKLHADVVGRVTEVDLVRQEVTGGRKADEPVALSELDSYVSIRGRFRVDVRGRDTVVLLAPFGDPDDPDDAAKVRVSCAVESLRGIDLPSGVFKARCLGRVNGWNAERRELAVVPVAVYL</sequence>
<organism evidence="2 3">
    <name type="scientific">Saccharothrix espanaensis (strain ATCC 51144 / DSM 44229 / JCM 9112 / NBRC 15066 / NRRL 15764)</name>
    <dbReference type="NCBI Taxonomy" id="1179773"/>
    <lineage>
        <taxon>Bacteria</taxon>
        <taxon>Bacillati</taxon>
        <taxon>Actinomycetota</taxon>
        <taxon>Actinomycetes</taxon>
        <taxon>Pseudonocardiales</taxon>
        <taxon>Pseudonocardiaceae</taxon>
        <taxon>Saccharothrix</taxon>
    </lineage>
</organism>
<evidence type="ECO:0000256" key="1">
    <source>
        <dbReference type="SAM" id="Phobius"/>
    </source>
</evidence>
<proteinExistence type="predicted"/>
<dbReference type="KEGG" id="sesp:BN6_32850"/>
<evidence type="ECO:0000313" key="3">
    <source>
        <dbReference type="Proteomes" id="UP000006281"/>
    </source>
</evidence>
<evidence type="ECO:0000313" key="2">
    <source>
        <dbReference type="EMBL" id="CCH30589.1"/>
    </source>
</evidence>
<keyword evidence="3" id="KW-1185">Reference proteome</keyword>
<dbReference type="AlphaFoldDB" id="K0K178"/>
<accession>K0K178</accession>
<keyword evidence="1" id="KW-0472">Membrane</keyword>
<dbReference type="Proteomes" id="UP000006281">
    <property type="component" value="Chromosome"/>
</dbReference>
<feature type="transmembrane region" description="Helical" evidence="1">
    <location>
        <begin position="12"/>
        <end position="35"/>
    </location>
</feature>
<dbReference type="HOGENOM" id="CLU_094587_0_0_11"/>
<dbReference type="EMBL" id="HE804045">
    <property type="protein sequence ID" value="CCH30589.1"/>
    <property type="molecule type" value="Genomic_DNA"/>
</dbReference>
<reference evidence="2 3" key="1">
    <citation type="journal article" date="2012" name="BMC Genomics">
        <title>Complete genome sequence of Saccharothrix espanaensis DSM 44229T and comparison to the other completely sequenced Pseudonocardiaceae.</title>
        <authorList>
            <person name="Strobel T."/>
            <person name="Al-Dilaimi A."/>
            <person name="Blom J."/>
            <person name="Gessner A."/>
            <person name="Kalinowski J."/>
            <person name="Luzhetska M."/>
            <person name="Puhler A."/>
            <person name="Szczepanowski R."/>
            <person name="Bechthold A."/>
            <person name="Ruckert C."/>
        </authorList>
    </citation>
    <scope>NUCLEOTIDE SEQUENCE [LARGE SCALE GENOMIC DNA]</scope>
    <source>
        <strain evidence="3">ATCC 51144 / DSM 44229 / JCM 9112 / NBRC 15066 / NRRL 15764</strain>
    </source>
</reference>
<keyword evidence="1" id="KW-0812">Transmembrane</keyword>